<dbReference type="GO" id="GO:0005737">
    <property type="term" value="C:cytoplasm"/>
    <property type="evidence" value="ECO:0007669"/>
    <property type="project" value="TreeGrafter"/>
</dbReference>
<dbReference type="RefSeq" id="WP_322724154.1">
    <property type="nucleotide sequence ID" value="NZ_VJZC01000047.1"/>
</dbReference>
<comment type="catalytic activity">
    <reaction evidence="7 8">
        <text>L-histidinol phosphate + H2O = L-histidinol + phosphate</text>
        <dbReference type="Rhea" id="RHEA:14465"/>
        <dbReference type="ChEBI" id="CHEBI:15377"/>
        <dbReference type="ChEBI" id="CHEBI:43474"/>
        <dbReference type="ChEBI" id="CHEBI:57699"/>
        <dbReference type="ChEBI" id="CHEBI:57980"/>
        <dbReference type="EC" id="3.1.3.15"/>
    </reaction>
</comment>
<protein>
    <recommendedName>
        <fullName evidence="3 8">Histidinol-phosphatase</fullName>
        <shortName evidence="8">HolPase</shortName>
        <ecNumber evidence="3 8">3.1.3.15</ecNumber>
    </recommendedName>
</protein>
<comment type="pathway">
    <text evidence="1 8">Amino-acid biosynthesis; L-histidine biosynthesis; L-histidine from 5-phospho-alpha-D-ribose 1-diphosphate: step 8/9.</text>
</comment>
<dbReference type="SUPFAM" id="SSF89550">
    <property type="entry name" value="PHP domain-like"/>
    <property type="match status" value="1"/>
</dbReference>
<dbReference type="InterPro" id="IPR016195">
    <property type="entry name" value="Pol/histidinol_Pase-like"/>
</dbReference>
<keyword evidence="6 8" id="KW-0368">Histidine biosynthesis</keyword>
<evidence type="ECO:0000256" key="2">
    <source>
        <dbReference type="ARBA" id="ARBA00009152"/>
    </source>
</evidence>
<dbReference type="Pfam" id="PF02811">
    <property type="entry name" value="PHP"/>
    <property type="match status" value="1"/>
</dbReference>
<dbReference type="AlphaFoldDB" id="A0A5N8XEP0"/>
<comment type="caution">
    <text evidence="10">The sequence shown here is derived from an EMBL/GenBank/DDBJ whole genome shotgun (WGS) entry which is preliminary data.</text>
</comment>
<dbReference type="SMART" id="SM00481">
    <property type="entry name" value="POLIIIAc"/>
    <property type="match status" value="1"/>
</dbReference>
<evidence type="ECO:0000256" key="6">
    <source>
        <dbReference type="ARBA" id="ARBA00023102"/>
    </source>
</evidence>
<dbReference type="InterPro" id="IPR003141">
    <property type="entry name" value="Pol/His_phosphatase_N"/>
</dbReference>
<dbReference type="Gene3D" id="3.20.20.140">
    <property type="entry name" value="Metal-dependent hydrolases"/>
    <property type="match status" value="1"/>
</dbReference>
<dbReference type="NCBIfam" id="NF005596">
    <property type="entry name" value="PRK07328.1"/>
    <property type="match status" value="1"/>
</dbReference>
<name>A0A5N8XEP0_9ACTN</name>
<dbReference type="Proteomes" id="UP000400924">
    <property type="component" value="Unassembled WGS sequence"/>
</dbReference>
<dbReference type="InterPro" id="IPR010140">
    <property type="entry name" value="Histidinol_P_phosphatase_HisJ"/>
</dbReference>
<dbReference type="InterPro" id="IPR004013">
    <property type="entry name" value="PHP_dom"/>
</dbReference>
<evidence type="ECO:0000256" key="4">
    <source>
        <dbReference type="ARBA" id="ARBA00022605"/>
    </source>
</evidence>
<keyword evidence="4 8" id="KW-0028">Amino-acid biosynthesis</keyword>
<dbReference type="EMBL" id="VJZC01000047">
    <property type="protein sequence ID" value="MPY57516.1"/>
    <property type="molecule type" value="Genomic_DNA"/>
</dbReference>
<dbReference type="GO" id="GO:0000105">
    <property type="term" value="P:L-histidine biosynthetic process"/>
    <property type="evidence" value="ECO:0007669"/>
    <property type="project" value="UniProtKB-UniRule"/>
</dbReference>
<evidence type="ECO:0000259" key="9">
    <source>
        <dbReference type="SMART" id="SM00481"/>
    </source>
</evidence>
<dbReference type="PANTHER" id="PTHR21039">
    <property type="entry name" value="HISTIDINOL PHOSPHATASE-RELATED"/>
    <property type="match status" value="1"/>
</dbReference>
<dbReference type="GO" id="GO:0004401">
    <property type="term" value="F:histidinol-phosphatase activity"/>
    <property type="evidence" value="ECO:0007669"/>
    <property type="project" value="UniProtKB-UniRule"/>
</dbReference>
<dbReference type="NCBIfam" id="TIGR01856">
    <property type="entry name" value="hisJ_fam"/>
    <property type="match status" value="1"/>
</dbReference>
<evidence type="ECO:0000256" key="8">
    <source>
        <dbReference type="RuleBase" id="RU366003"/>
    </source>
</evidence>
<dbReference type="PANTHER" id="PTHR21039:SF0">
    <property type="entry name" value="HISTIDINOL-PHOSPHATASE"/>
    <property type="match status" value="1"/>
</dbReference>
<sequence length="268" mass="30186">MKFDLHTHHARCGHARGELRDYVEAAISAGLDILGFSDHSPFFAEAADHHKPGVAMAKSDFPGYLAEAAALREEYRGRIRILIGVESDFFPEHVGLYRRIYEGIDLDYVIGSVHVMGGTDIFDLRRWENASPEFLLEEKEKYCELIADSARSGMFDILGHIDALRGNCPEIGSIKTAAVDRMLRVIAESDTVVEVNTSGGTKACGGWYPQPDVLERAAYFGVKITFGSDAHVPERIAEDHELVRKRLREIGYREWYVFEGRERRSLPL</sequence>
<proteinExistence type="inferred from homology"/>
<keyword evidence="5 8" id="KW-0378">Hydrolase</keyword>
<evidence type="ECO:0000256" key="7">
    <source>
        <dbReference type="ARBA" id="ARBA00049158"/>
    </source>
</evidence>
<gene>
    <name evidence="10" type="ORF">FNH08_10200</name>
</gene>
<dbReference type="EC" id="3.1.3.15" evidence="3 8"/>
<comment type="similarity">
    <text evidence="2 8">Belongs to the PHP hydrolase family. HisK subfamily.</text>
</comment>
<accession>A0A5N8XEP0</accession>
<reference evidence="10 11" key="1">
    <citation type="submission" date="2019-07" db="EMBL/GenBank/DDBJ databases">
        <title>New species of Amycolatopsis and Streptomyces.</title>
        <authorList>
            <person name="Duangmal K."/>
            <person name="Teo W.F.A."/>
            <person name="Lipun K."/>
        </authorList>
    </citation>
    <scope>NUCLEOTIDE SEQUENCE [LARGE SCALE GENOMIC DNA]</scope>
    <source>
        <strain evidence="10 11">NBRC 106415</strain>
    </source>
</reference>
<feature type="domain" description="Polymerase/histidinol phosphatase N-terminal" evidence="9">
    <location>
        <begin position="3"/>
        <end position="91"/>
    </location>
</feature>
<keyword evidence="11" id="KW-1185">Reference proteome</keyword>
<dbReference type="CDD" id="cd12110">
    <property type="entry name" value="PHP_HisPPase_Hisj_like"/>
    <property type="match status" value="1"/>
</dbReference>
<evidence type="ECO:0000313" key="10">
    <source>
        <dbReference type="EMBL" id="MPY57516.1"/>
    </source>
</evidence>
<dbReference type="UniPathway" id="UPA00031">
    <property type="reaction ID" value="UER00013"/>
</dbReference>
<organism evidence="10 11">
    <name type="scientific">Streptomyces spongiae</name>
    <dbReference type="NCBI Taxonomy" id="565072"/>
    <lineage>
        <taxon>Bacteria</taxon>
        <taxon>Bacillati</taxon>
        <taxon>Actinomycetota</taxon>
        <taxon>Actinomycetes</taxon>
        <taxon>Kitasatosporales</taxon>
        <taxon>Streptomycetaceae</taxon>
        <taxon>Streptomyces</taxon>
    </lineage>
</organism>
<evidence type="ECO:0000256" key="5">
    <source>
        <dbReference type="ARBA" id="ARBA00022801"/>
    </source>
</evidence>
<evidence type="ECO:0000313" key="11">
    <source>
        <dbReference type="Proteomes" id="UP000400924"/>
    </source>
</evidence>
<evidence type="ECO:0000256" key="1">
    <source>
        <dbReference type="ARBA" id="ARBA00004970"/>
    </source>
</evidence>
<evidence type="ECO:0000256" key="3">
    <source>
        <dbReference type="ARBA" id="ARBA00013085"/>
    </source>
</evidence>